<accession>A0A384ZZW7</accession>
<dbReference type="RefSeq" id="WP_049532766.1">
    <property type="nucleotide sequence ID" value="NZ_FYOD01000001.1"/>
</dbReference>
<feature type="domain" description="Lantibiotic dehydratase N-terminal" evidence="2">
    <location>
        <begin position="37"/>
        <end position="662"/>
    </location>
</feature>
<dbReference type="NCBIfam" id="TIGR03891">
    <property type="entry name" value="thiopep_ocin"/>
    <property type="match status" value="1"/>
</dbReference>
<dbReference type="AlphaFoldDB" id="A0A384ZZW7"/>
<gene>
    <name evidence="4" type="primary">slhB</name>
    <name evidence="4" type="ORF">streptolancidinH_00010</name>
</gene>
<keyword evidence="1" id="KW-0175">Coiled coil</keyword>
<feature type="coiled-coil region" evidence="1">
    <location>
        <begin position="899"/>
        <end position="944"/>
    </location>
</feature>
<dbReference type="InterPro" id="IPR023809">
    <property type="entry name" value="Thiopep_bacteriocin_synth_dom"/>
</dbReference>
<evidence type="ECO:0000259" key="3">
    <source>
        <dbReference type="Pfam" id="PF14028"/>
    </source>
</evidence>
<organism evidence="4">
    <name type="scientific">Streptococcus pneumoniae</name>
    <dbReference type="NCBI Taxonomy" id="1313"/>
    <lineage>
        <taxon>Bacteria</taxon>
        <taxon>Bacillati</taxon>
        <taxon>Bacillota</taxon>
        <taxon>Bacilli</taxon>
        <taxon>Lactobacillales</taxon>
        <taxon>Streptococcaceae</taxon>
        <taxon>Streptococcus</taxon>
    </lineage>
</organism>
<evidence type="ECO:0000313" key="4">
    <source>
        <dbReference type="EMBL" id="AXH01280.1"/>
    </source>
</evidence>
<dbReference type="InterPro" id="IPR006827">
    <property type="entry name" value="Lant_deHydtase_N"/>
</dbReference>
<name>A0A384ZZW7_STREE</name>
<dbReference type="Pfam" id="PF04738">
    <property type="entry name" value="Lant_dehydr_N"/>
    <property type="match status" value="1"/>
</dbReference>
<sequence>MANKFEAQDFLIRNSIRAGDIDIFDTINDFFDFIRKDSVFLEQLQVASPLVYQSLLKYYQNKLTQDKQISQLFISTYKYYKRSMNRATPFGLFSEISIGKFASKSSLSLENSSYKSIKPDSDWYMKFIDMLEMDNYPILSFKVNRAVYINGNRAVQLYSLKKNEEEVSIKNTKAYELIVSLCSDSFISFDNLHSTLMQKYGVEKKEIVTNYIIELIKNNYLLSELRFKNKENNDWDFLLATVSKLGCNELLKALKQIVYLVSRYEKSDVGEGNEILSNICAKMCDICYSSNYVQVDLFNKSQITLDDQYKNTLEECAQFIEKVNMDDKKLYIDHYKDKFLEKYGLNQEVPIIEMMDSNFGIGAPFDYTHPKNEIIETEPKVKYYSDNLEKVLLDLYVYAVRTDTNIDLQKLEGLFLKENKKYEVGGMELFFSVTKTLETDTVQFHLSNLVGTSNLGASSGRFSQFSQSFNEYHQKMVNYCNNWNNNQGIVTCEIEFMPETFRDCNVMRNNTVRNYTLSLFLNSSKNEIKLDNIYIGIGEGGKFYAREKLTGELIKFYVTNMYNRMLFCNEVRFLCDISEDYFGNIPWDLVYAKFNFVPRLCYRNIVISPKTWKIYKNELNEITDKNICSYLKSKNIPHKFNVVNIDNKINIDLTKHLDILLLTDMFSKAKKNNFEFMIIQEIIDDDGVFLKNSKSVTSEIVIPFKKEREFYNSYGNKSNMQRVERLSREKLPLTDWIYLKLYIPNNRQDEFITDYLRNIKLLIDKYQGELFYLRYIEKHSQIRLRIKSDNNLEVFQTIQGELKKAITNNVMVNYEISTYDREIERYGGKQTLEKIENIFCLDSYLNMEIISQNKKGNISLDIKYISVLIPYFYLEYLFDYVTRVEFLEFVSPRTDKFNINKERKKYQEAIERIDELHVLYSENVQNLKNELIELKETLTAYPKEQRFSIVDSIIHVHNNRLVGIDREREREIYYILRSIIISEQYRR</sequence>
<reference evidence="4" key="1">
    <citation type="journal article" date="2018" name="Front. Microbiol.">
        <title>Genome Sequencing Reveals a Large and Diverse Repertoire of Antimicrobial Peptides.</title>
        <authorList>
            <person name="Rezaei Javan R."/>
            <person name="van Tonder A.J."/>
            <person name="King J.P."/>
            <person name="Harrold C.L."/>
            <person name="Brueggemann A.B."/>
        </authorList>
    </citation>
    <scope>NUCLEOTIDE SEQUENCE</scope>
    <source>
        <strain evidence="4">UoS3138</strain>
    </source>
</reference>
<evidence type="ECO:0000259" key="2">
    <source>
        <dbReference type="Pfam" id="PF04738"/>
    </source>
</evidence>
<proteinExistence type="predicted"/>
<protein>
    <submittedName>
        <fullName evidence="4">Lantibiotic dehydratase protein SlhB</fullName>
    </submittedName>
</protein>
<dbReference type="EMBL" id="MF990790">
    <property type="protein sequence ID" value="AXH01280.1"/>
    <property type="molecule type" value="Genomic_DNA"/>
</dbReference>
<evidence type="ECO:0000256" key="1">
    <source>
        <dbReference type="SAM" id="Coils"/>
    </source>
</evidence>
<dbReference type="Pfam" id="PF14028">
    <property type="entry name" value="Lant_dehydr_C"/>
    <property type="match status" value="1"/>
</dbReference>
<feature type="domain" description="Thiopeptide-type bacteriocin biosynthesis" evidence="3">
    <location>
        <begin position="736"/>
        <end position="978"/>
    </location>
</feature>